<keyword evidence="3" id="KW-1185">Reference proteome</keyword>
<feature type="domain" description="Tip attachment protein J HDII-ins2" evidence="1">
    <location>
        <begin position="175"/>
        <end position="286"/>
    </location>
</feature>
<organism evidence="2 3">
    <name type="scientific">Salipiger pallidus</name>
    <dbReference type="NCBI Taxonomy" id="1775170"/>
    <lineage>
        <taxon>Bacteria</taxon>
        <taxon>Pseudomonadati</taxon>
        <taxon>Pseudomonadota</taxon>
        <taxon>Alphaproteobacteria</taxon>
        <taxon>Rhodobacterales</taxon>
        <taxon>Roseobacteraceae</taxon>
        <taxon>Salipiger</taxon>
    </lineage>
</organism>
<dbReference type="InterPro" id="IPR055385">
    <property type="entry name" value="GpJ_HDII-ins2"/>
</dbReference>
<protein>
    <recommendedName>
        <fullName evidence="1">Tip attachment protein J HDII-ins2 domain-containing protein</fullName>
    </recommendedName>
</protein>
<dbReference type="Proteomes" id="UP000617145">
    <property type="component" value="Unassembled WGS sequence"/>
</dbReference>
<dbReference type="AlphaFoldDB" id="A0A8J2ZHP4"/>
<name>A0A8J2ZHP4_9RHOB</name>
<sequence length="634" mass="71690">MAIGAYFAPMLAGTFGLGVEAWGALIIMGTTAVGNLMVNSMFPPPDADKVQNRYQISGFRNEMRPDGAVPEIMGTIRYAPPFAGSSWSEIVGDIQYVRAAFLFGGGEVELSDIRLGDTQLKEFDEIETEIQTDLPANTSLGLYPWQVVEERVGTELERPWPTNDVGKKIDGPSIETPVVRSTGKDAAAASVIFWFPAGLIRYNREGDSKAYRVSVRIAQRQTSSDPWEEVTTLTFRAEKAESFFRQHTWDFPVRGRWQVQITLMDSPGPNERYIKRLVWAALQTIRPEGPIAYDGNITKVGFRGRATAQFNGQIDNFNALCRRICLDWDHLSGTWVRRATSNPASYFRLALQSEANPRPGADNEIDLEQLQEWHDFCRLKDLKFDHVFEDEGMTLREVLTVIASAGRAMPQRMGGRWGVVIDRPQSLIVDHINPRNADEFSTTRSYFEPPHGFRVKFRDATDDYNEAERLVRWPGYEGPITLTEVLEMQGKTDPAEVAREATRRAYELLYRPDIHQATQDHSVRTATRGDLVMLSNYLLTSTRLPGVSGWWRGTRSFSMRWSPCSTVNAMPSGSGTSLSRTADSLRTRSGSRFSGWLKRSRRRRGRCCWWGLASCRGLETWSTSERRPRIAIRS</sequence>
<gene>
    <name evidence="2" type="ORF">GCM10011415_07950</name>
</gene>
<dbReference type="EMBL" id="BMJV01000001">
    <property type="protein sequence ID" value="GGG63888.1"/>
    <property type="molecule type" value="Genomic_DNA"/>
</dbReference>
<evidence type="ECO:0000313" key="2">
    <source>
        <dbReference type="EMBL" id="GGG63888.1"/>
    </source>
</evidence>
<reference evidence="2" key="1">
    <citation type="journal article" date="2014" name="Int. J. Syst. Evol. Microbiol.">
        <title>Complete genome sequence of Corynebacterium casei LMG S-19264T (=DSM 44701T), isolated from a smear-ripened cheese.</title>
        <authorList>
            <consortium name="US DOE Joint Genome Institute (JGI-PGF)"/>
            <person name="Walter F."/>
            <person name="Albersmeier A."/>
            <person name="Kalinowski J."/>
            <person name="Ruckert C."/>
        </authorList>
    </citation>
    <scope>NUCLEOTIDE SEQUENCE</scope>
    <source>
        <strain evidence="2">CGMCC 1.15762</strain>
    </source>
</reference>
<dbReference type="Pfam" id="PF24801">
    <property type="entry name" value="FNIII-A_GpJ"/>
    <property type="match status" value="1"/>
</dbReference>
<proteinExistence type="predicted"/>
<reference evidence="2" key="2">
    <citation type="submission" date="2020-09" db="EMBL/GenBank/DDBJ databases">
        <authorList>
            <person name="Sun Q."/>
            <person name="Zhou Y."/>
        </authorList>
    </citation>
    <scope>NUCLEOTIDE SEQUENCE</scope>
    <source>
        <strain evidence="2">CGMCC 1.15762</strain>
    </source>
</reference>
<evidence type="ECO:0000259" key="1">
    <source>
        <dbReference type="Pfam" id="PF24801"/>
    </source>
</evidence>
<dbReference type="RefSeq" id="WP_188789270.1">
    <property type="nucleotide sequence ID" value="NZ_BMJV01000001.1"/>
</dbReference>
<accession>A0A8J2ZHP4</accession>
<evidence type="ECO:0000313" key="3">
    <source>
        <dbReference type="Proteomes" id="UP000617145"/>
    </source>
</evidence>
<comment type="caution">
    <text evidence="2">The sequence shown here is derived from an EMBL/GenBank/DDBJ whole genome shotgun (WGS) entry which is preliminary data.</text>
</comment>